<feature type="transmembrane region" description="Helical" evidence="5">
    <location>
        <begin position="45"/>
        <end position="68"/>
    </location>
</feature>
<feature type="transmembrane region" description="Helical" evidence="5">
    <location>
        <begin position="121"/>
        <end position="143"/>
    </location>
</feature>
<dbReference type="GO" id="GO:0016020">
    <property type="term" value="C:membrane"/>
    <property type="evidence" value="ECO:0007669"/>
    <property type="project" value="UniProtKB-SubCell"/>
</dbReference>
<dbReference type="PANTHER" id="PTHR31465">
    <property type="entry name" value="PROTEIN RTA1-RELATED"/>
    <property type="match status" value="1"/>
</dbReference>
<keyword evidence="4 5" id="KW-0472">Membrane</keyword>
<evidence type="ECO:0000313" key="7">
    <source>
        <dbReference type="Proteomes" id="UP000316270"/>
    </source>
</evidence>
<dbReference type="AlphaFoldDB" id="A0A517KVZ6"/>
<feature type="transmembrane region" description="Helical" evidence="5">
    <location>
        <begin position="80"/>
        <end position="100"/>
    </location>
</feature>
<gene>
    <name evidence="6" type="ORF">FKW77_003271</name>
</gene>
<name>A0A517KVZ6_9PEZI</name>
<keyword evidence="3 5" id="KW-1133">Transmembrane helix</keyword>
<dbReference type="Proteomes" id="UP000316270">
    <property type="component" value="Chromosome 1"/>
</dbReference>
<comment type="subcellular location">
    <subcellularLocation>
        <location evidence="1">Membrane</location>
        <topology evidence="1">Multi-pass membrane protein</topology>
    </subcellularLocation>
</comment>
<evidence type="ECO:0000313" key="6">
    <source>
        <dbReference type="EMBL" id="QDS67564.1"/>
    </source>
</evidence>
<evidence type="ECO:0000256" key="2">
    <source>
        <dbReference type="ARBA" id="ARBA00022692"/>
    </source>
</evidence>
<accession>A0A517KVZ6</accession>
<reference evidence="6 7" key="1">
    <citation type="submission" date="2019-07" db="EMBL/GenBank/DDBJ databases">
        <title>Finished genome of Venturia effusa.</title>
        <authorList>
            <person name="Young C.A."/>
            <person name="Cox M.P."/>
            <person name="Ganley A.R.D."/>
            <person name="David W.J."/>
        </authorList>
    </citation>
    <scope>NUCLEOTIDE SEQUENCE [LARGE SCALE GENOMIC DNA]</scope>
    <source>
        <strain evidence="7">albino</strain>
    </source>
</reference>
<dbReference type="EMBL" id="CP042185">
    <property type="protein sequence ID" value="QDS67564.1"/>
    <property type="molecule type" value="Genomic_DNA"/>
</dbReference>
<dbReference type="Pfam" id="PF04479">
    <property type="entry name" value="RTA1"/>
    <property type="match status" value="1"/>
</dbReference>
<dbReference type="STRING" id="50376.A0A517KVZ6"/>
<evidence type="ECO:0000256" key="3">
    <source>
        <dbReference type="ARBA" id="ARBA00022989"/>
    </source>
</evidence>
<feature type="transmembrane region" description="Helical" evidence="5">
    <location>
        <begin position="202"/>
        <end position="220"/>
    </location>
</feature>
<dbReference type="PANTHER" id="PTHR31465:SF35">
    <property type="entry name" value="RTA1 DOMAIN PROTEIN-RELATED"/>
    <property type="match status" value="1"/>
</dbReference>
<dbReference type="InterPro" id="IPR007568">
    <property type="entry name" value="RTA1"/>
</dbReference>
<protein>
    <submittedName>
        <fullName evidence="6">Uncharacterized protein</fullName>
    </submittedName>
</protein>
<keyword evidence="2 5" id="KW-0812">Transmembrane</keyword>
<feature type="transmembrane region" description="Helical" evidence="5">
    <location>
        <begin position="163"/>
        <end position="182"/>
    </location>
</feature>
<evidence type="ECO:0000256" key="1">
    <source>
        <dbReference type="ARBA" id="ARBA00004141"/>
    </source>
</evidence>
<feature type="transmembrane region" description="Helical" evidence="5">
    <location>
        <begin position="20"/>
        <end position="38"/>
    </location>
</feature>
<dbReference type="OrthoDB" id="3358017at2759"/>
<keyword evidence="7" id="KW-1185">Reference proteome</keyword>
<organism evidence="6 7">
    <name type="scientific">Venturia effusa</name>
    <dbReference type="NCBI Taxonomy" id="50376"/>
    <lineage>
        <taxon>Eukaryota</taxon>
        <taxon>Fungi</taxon>
        <taxon>Dikarya</taxon>
        <taxon>Ascomycota</taxon>
        <taxon>Pezizomycotina</taxon>
        <taxon>Dothideomycetes</taxon>
        <taxon>Pleosporomycetidae</taxon>
        <taxon>Venturiales</taxon>
        <taxon>Venturiaceae</taxon>
        <taxon>Venturia</taxon>
    </lineage>
</organism>
<sequence>MMLESRAEKFTYYHYDPSVAAAIIFIVLFLLTTLLHAYQMFRTRTWFFIPFVLGGLCEMIGYVGRAVSAAQTGERTSGPYIVQSVLPLLAPALFAASIYMELGRIVEVVEGDANLFIKRRFLTAIFVCGDVLSFAMQGAGGGLLASKTTSSRNLGTTIIEAGLGVQVGFFVVFVLAATIFHWRMRKTPTSRSLEIGWQRHMVALYTTSLLILVRSIFRLVEFSDGFDGPLLQHEVYIYVFDAALMLFVMLIMNWVHPSEIKSWLKGGKAVQGFRMKTPMTTVTNV</sequence>
<evidence type="ECO:0000256" key="4">
    <source>
        <dbReference type="ARBA" id="ARBA00023136"/>
    </source>
</evidence>
<evidence type="ECO:0000256" key="5">
    <source>
        <dbReference type="SAM" id="Phobius"/>
    </source>
</evidence>
<proteinExistence type="predicted"/>
<feature type="transmembrane region" description="Helical" evidence="5">
    <location>
        <begin position="235"/>
        <end position="255"/>
    </location>
</feature>